<protein>
    <submittedName>
        <fullName evidence="5">GFA family protein</fullName>
    </submittedName>
</protein>
<feature type="domain" description="CENP-V/GFA" evidence="4">
    <location>
        <begin position="5"/>
        <end position="124"/>
    </location>
</feature>
<dbReference type="Pfam" id="PF04828">
    <property type="entry name" value="GFA"/>
    <property type="match status" value="1"/>
</dbReference>
<proteinExistence type="inferred from homology"/>
<dbReference type="RefSeq" id="WP_119812125.1">
    <property type="nucleotide sequence ID" value="NZ_QYUP01000139.1"/>
</dbReference>
<evidence type="ECO:0000313" key="5">
    <source>
        <dbReference type="EMBL" id="RJG11739.1"/>
    </source>
</evidence>
<dbReference type="Gene3D" id="2.170.150.70">
    <property type="match status" value="1"/>
</dbReference>
<keyword evidence="3" id="KW-0862">Zinc</keyword>
<dbReference type="GO" id="GO:0016846">
    <property type="term" value="F:carbon-sulfur lyase activity"/>
    <property type="evidence" value="ECO:0007669"/>
    <property type="project" value="InterPro"/>
</dbReference>
<dbReference type="InterPro" id="IPR011057">
    <property type="entry name" value="Mss4-like_sf"/>
</dbReference>
<accession>A0A418XGZ7</accession>
<dbReference type="InterPro" id="IPR052355">
    <property type="entry name" value="CENP-V-like"/>
</dbReference>
<dbReference type="OrthoDB" id="327703at2"/>
<evidence type="ECO:0000256" key="3">
    <source>
        <dbReference type="ARBA" id="ARBA00022833"/>
    </source>
</evidence>
<evidence type="ECO:0000313" key="6">
    <source>
        <dbReference type="Proteomes" id="UP000284006"/>
    </source>
</evidence>
<name>A0A418XGZ7_9BURK</name>
<dbReference type="PANTHER" id="PTHR28620">
    <property type="entry name" value="CENTROMERE PROTEIN V"/>
    <property type="match status" value="1"/>
</dbReference>
<gene>
    <name evidence="5" type="ORF">D3872_18135</name>
</gene>
<dbReference type="SUPFAM" id="SSF51316">
    <property type="entry name" value="Mss4-like"/>
    <property type="match status" value="1"/>
</dbReference>
<organism evidence="5 6">
    <name type="scientific">Massilia cavernae</name>
    <dbReference type="NCBI Taxonomy" id="2320864"/>
    <lineage>
        <taxon>Bacteria</taxon>
        <taxon>Pseudomonadati</taxon>
        <taxon>Pseudomonadota</taxon>
        <taxon>Betaproteobacteria</taxon>
        <taxon>Burkholderiales</taxon>
        <taxon>Oxalobacteraceae</taxon>
        <taxon>Telluria group</taxon>
        <taxon>Massilia</taxon>
    </lineage>
</organism>
<dbReference type="PANTHER" id="PTHR28620:SF1">
    <property type="entry name" value="CENP-V_GFA DOMAIN-CONTAINING PROTEIN"/>
    <property type="match status" value="1"/>
</dbReference>
<reference evidence="5 6" key="1">
    <citation type="submission" date="2018-09" db="EMBL/GenBank/DDBJ databases">
        <authorList>
            <person name="Zhu H."/>
        </authorList>
    </citation>
    <scope>NUCLEOTIDE SEQUENCE [LARGE SCALE GENOMIC DNA]</scope>
    <source>
        <strain evidence="5 6">K1S02-61</strain>
    </source>
</reference>
<dbReference type="AlphaFoldDB" id="A0A418XGZ7"/>
<comment type="caution">
    <text evidence="5">The sequence shown here is derived from an EMBL/GenBank/DDBJ whole genome shotgun (WGS) entry which is preliminary data.</text>
</comment>
<evidence type="ECO:0000256" key="1">
    <source>
        <dbReference type="ARBA" id="ARBA00005495"/>
    </source>
</evidence>
<dbReference type="InterPro" id="IPR006913">
    <property type="entry name" value="CENP-V/GFA"/>
</dbReference>
<dbReference type="PROSITE" id="PS51891">
    <property type="entry name" value="CENP_V_GFA"/>
    <property type="match status" value="1"/>
</dbReference>
<comment type="similarity">
    <text evidence="1">Belongs to the Gfa family.</text>
</comment>
<dbReference type="GO" id="GO:0046872">
    <property type="term" value="F:metal ion binding"/>
    <property type="evidence" value="ECO:0007669"/>
    <property type="project" value="UniProtKB-KW"/>
</dbReference>
<dbReference type="EMBL" id="QYUP01000139">
    <property type="protein sequence ID" value="RJG11739.1"/>
    <property type="molecule type" value="Genomic_DNA"/>
</dbReference>
<keyword evidence="2" id="KW-0479">Metal-binding</keyword>
<sequence>MEKTYHGSCHCGVVRFEADVDFDKGTLKCNCTICTKMRLWPVLIERDAFRLLAGEAELTKYEYYTKTEQHYFCCHCGVRAFGFGTSPRIGPFCGLNVSCLDDVTVDELLSGPVRYVDGRNDIWDKPPAEIRHL</sequence>
<dbReference type="Proteomes" id="UP000284006">
    <property type="component" value="Unassembled WGS sequence"/>
</dbReference>
<evidence type="ECO:0000259" key="4">
    <source>
        <dbReference type="PROSITE" id="PS51891"/>
    </source>
</evidence>
<evidence type="ECO:0000256" key="2">
    <source>
        <dbReference type="ARBA" id="ARBA00022723"/>
    </source>
</evidence>
<keyword evidence="6" id="KW-1185">Reference proteome</keyword>